<keyword evidence="1" id="KW-0812">Transmembrane</keyword>
<organism evidence="2 3">
    <name type="scientific">Bifidobacterium adolescentis</name>
    <dbReference type="NCBI Taxonomy" id="1680"/>
    <lineage>
        <taxon>Bacteria</taxon>
        <taxon>Bacillati</taxon>
        <taxon>Actinomycetota</taxon>
        <taxon>Actinomycetes</taxon>
        <taxon>Bifidobacteriales</taxon>
        <taxon>Bifidobacteriaceae</taxon>
        <taxon>Bifidobacterium</taxon>
    </lineage>
</organism>
<evidence type="ECO:0000313" key="2">
    <source>
        <dbReference type="EMBL" id="OSH00201.1"/>
    </source>
</evidence>
<feature type="transmembrane region" description="Helical" evidence="1">
    <location>
        <begin position="21"/>
        <end position="42"/>
    </location>
</feature>
<sequence>MGGVRMRHKAGKENETQTKHTGRNIVIAVVVVLAAFCAYAAALVHSAMVIKDEVTQSVGVVRDSGIGAALAGSGQDSSMAGMTAIEAVAPQLQQHTTVARGQADGWVWRSASMLPVIGNDFAATRIATDALDTLASDVLPSLTDAANTMRKAGLANADGNLNVKTLTEVSSKISKSNDTLQRQVTALNEAPEPHIAQVRDALTSGKATLDSAASQINGVASTLDSLAALFGHEGTRNYLILSQTNAETQAAGGVVGSVGTLTVNNGTISMGQFYSDSKFDLTAPVTSTDEVDKLYAISRLGVSYGGDIRLASATPNFPAAAQYAKEVWARQSFGSNNIDGVLSFDTVALQSLLGVTGPITLSSGKVTLTAQNTAQYLSNQVYIDITDQNAQDAFFEESAQRIINGMLSGLNAHKALSLVATMPKLTENRHVYMWSFDKSDQKVLKKAGVVGEPGTDAQNPVTGVYVNEMGWTKTDWYMKKSATVSKTADNKDGSSTYHVTYTTTNTMTADQSTKLPAYITGTFPLGMMSDLVKQSGASDEEKAAIHAAMESLSKPGVVGHSIAIAKPVGGSVSNITVTSDSKDQIPALQSDFMKIKAGSTTYYANIACLLSPGATFTVEYDVKTAPHAAQLQLDQTPTNNLAAQVTYTDSGR</sequence>
<evidence type="ECO:0000313" key="3">
    <source>
        <dbReference type="Proteomes" id="UP000193208"/>
    </source>
</evidence>
<reference evidence="2 3" key="1">
    <citation type="journal article" date="2016" name="Sci. Rep.">
        <title>Evaluation of genetic diversity among strains of the human gut commensal Bifidobacterium adolescentis.</title>
        <authorList>
            <person name="Duranti S."/>
            <person name="Milani C."/>
            <person name="Lugli G.A."/>
            <person name="Mancabelli L."/>
            <person name="Turroni F."/>
            <person name="Ferrario C."/>
            <person name="Mangifesta M."/>
            <person name="Viappiani A."/>
            <person name="Sanchez B."/>
            <person name="Margolles A."/>
            <person name="van Sinderen D."/>
            <person name="Ventura M."/>
        </authorList>
    </citation>
    <scope>NUCLEOTIDE SEQUENCE [LARGE SCALE GENOMIC DNA]</scope>
    <source>
        <strain evidence="2 3">AL46-7</strain>
    </source>
</reference>
<evidence type="ECO:0008006" key="4">
    <source>
        <dbReference type="Google" id="ProtNLM"/>
    </source>
</evidence>
<keyword evidence="1" id="KW-0472">Membrane</keyword>
<dbReference type="Pfam" id="PF13196">
    <property type="entry name" value="DUF4012"/>
    <property type="match status" value="1"/>
</dbReference>
<dbReference type="AlphaFoldDB" id="A0A1X3A0L1"/>
<evidence type="ECO:0000256" key="1">
    <source>
        <dbReference type="SAM" id="Phobius"/>
    </source>
</evidence>
<dbReference type="InterPro" id="IPR025101">
    <property type="entry name" value="DUF4012"/>
</dbReference>
<dbReference type="Proteomes" id="UP000193208">
    <property type="component" value="Unassembled WGS sequence"/>
</dbReference>
<protein>
    <recommendedName>
        <fullName evidence="4">DUF4012 domain-containing protein</fullName>
    </recommendedName>
</protein>
<gene>
    <name evidence="2" type="ORF">AL0467_1401</name>
</gene>
<keyword evidence="1" id="KW-1133">Transmembrane helix</keyword>
<dbReference type="EMBL" id="LNKI01000003">
    <property type="protein sequence ID" value="OSH00201.1"/>
    <property type="molecule type" value="Genomic_DNA"/>
</dbReference>
<name>A0A1X3A0L1_BIFAD</name>
<accession>A0A1X3A0L1</accession>
<proteinExistence type="predicted"/>
<comment type="caution">
    <text evidence="2">The sequence shown here is derived from an EMBL/GenBank/DDBJ whole genome shotgun (WGS) entry which is preliminary data.</text>
</comment>